<comment type="caution">
    <text evidence="6">The sequence shown here is derived from an EMBL/GenBank/DDBJ whole genome shotgun (WGS) entry which is preliminary data.</text>
</comment>
<protein>
    <recommendedName>
        <fullName evidence="1">guanylate cyclase</fullName>
        <ecNumber evidence="1">4.6.1.2</ecNumber>
    </recommendedName>
</protein>
<name>A0A5A9N320_9TELE</name>
<feature type="compositionally biased region" description="Polar residues" evidence="4">
    <location>
        <begin position="174"/>
        <end position="185"/>
    </location>
</feature>
<dbReference type="InterPro" id="IPR042463">
    <property type="entry name" value="HNOB_dom_associated_sf"/>
</dbReference>
<evidence type="ECO:0000256" key="1">
    <source>
        <dbReference type="ARBA" id="ARBA00012202"/>
    </source>
</evidence>
<organism evidence="6 7">
    <name type="scientific">Triplophysa tibetana</name>
    <dbReference type="NCBI Taxonomy" id="1572043"/>
    <lineage>
        <taxon>Eukaryota</taxon>
        <taxon>Metazoa</taxon>
        <taxon>Chordata</taxon>
        <taxon>Craniata</taxon>
        <taxon>Vertebrata</taxon>
        <taxon>Euteleostomi</taxon>
        <taxon>Actinopterygii</taxon>
        <taxon>Neopterygii</taxon>
        <taxon>Teleostei</taxon>
        <taxon>Ostariophysi</taxon>
        <taxon>Cypriniformes</taxon>
        <taxon>Nemacheilidae</taxon>
        <taxon>Triplophysa</taxon>
    </lineage>
</organism>
<evidence type="ECO:0000256" key="2">
    <source>
        <dbReference type="ARBA" id="ARBA00022741"/>
    </source>
</evidence>
<gene>
    <name evidence="6" type="ORF">E1301_Tti006814</name>
</gene>
<feature type="domain" description="Haem NO binding associated" evidence="5">
    <location>
        <begin position="42"/>
        <end position="166"/>
    </location>
</feature>
<dbReference type="AlphaFoldDB" id="A0A5A9N320"/>
<evidence type="ECO:0000256" key="3">
    <source>
        <dbReference type="ARBA" id="ARBA00023293"/>
    </source>
</evidence>
<sequence>MYGLYLEAVNDYINESYGEDVGRLIDARAEISYLKFVRHQMYNVIFRRDMTMYRIGDDLKEVFSDLQGKKVDEEFTPVQPMLKFSWDNVVNGEKWDGSRLEACRSDQLMLCFVFTCSYVVFIYTHLNNVFKLLSKGVVESKQKVNIPKLGKEEPEEKEESEKPKKEERDMVLTSVVTDNSLSHNS</sequence>
<proteinExistence type="predicted"/>
<feature type="region of interest" description="Disordered" evidence="4">
    <location>
        <begin position="144"/>
        <end position="185"/>
    </location>
</feature>
<reference evidence="6 7" key="1">
    <citation type="journal article" date="2019" name="Mol. Ecol. Resour.">
        <title>Chromosome-level genome assembly of Triplophysa tibetana, a fish adapted to the harsh high-altitude environment of the Tibetan Plateau.</title>
        <authorList>
            <person name="Yang X."/>
            <person name="Liu H."/>
            <person name="Ma Z."/>
            <person name="Zou Y."/>
            <person name="Zou M."/>
            <person name="Mao Y."/>
            <person name="Li X."/>
            <person name="Wang H."/>
            <person name="Chen T."/>
            <person name="Wang W."/>
            <person name="Yang R."/>
        </authorList>
    </citation>
    <scope>NUCLEOTIDE SEQUENCE [LARGE SCALE GENOMIC DNA]</scope>
    <source>
        <strain evidence="6">TTIB1903HZAU</strain>
        <tissue evidence="6">Muscle</tissue>
    </source>
</reference>
<dbReference type="Pfam" id="PF07701">
    <property type="entry name" value="HNOBA"/>
    <property type="match status" value="1"/>
</dbReference>
<keyword evidence="7" id="KW-1185">Reference proteome</keyword>
<evidence type="ECO:0000256" key="4">
    <source>
        <dbReference type="SAM" id="MobiDB-lite"/>
    </source>
</evidence>
<keyword evidence="2" id="KW-0547">Nucleotide-binding</keyword>
<dbReference type="Gene3D" id="3.30.450.260">
    <property type="entry name" value="Haem NO binding associated domain"/>
    <property type="match status" value="1"/>
</dbReference>
<dbReference type="InterPro" id="IPR011645">
    <property type="entry name" value="HNOB_dom_associated"/>
</dbReference>
<dbReference type="EC" id="4.6.1.2" evidence="1"/>
<dbReference type="GO" id="GO:0000166">
    <property type="term" value="F:nucleotide binding"/>
    <property type="evidence" value="ECO:0007669"/>
    <property type="project" value="UniProtKB-KW"/>
</dbReference>
<dbReference type="EMBL" id="SOYY01000024">
    <property type="protein sequence ID" value="KAA0703389.1"/>
    <property type="molecule type" value="Genomic_DNA"/>
</dbReference>
<evidence type="ECO:0000313" key="6">
    <source>
        <dbReference type="EMBL" id="KAA0703389.1"/>
    </source>
</evidence>
<dbReference type="GO" id="GO:0004383">
    <property type="term" value="F:guanylate cyclase activity"/>
    <property type="evidence" value="ECO:0007669"/>
    <property type="project" value="UniProtKB-EC"/>
</dbReference>
<keyword evidence="3" id="KW-0141">cGMP biosynthesis</keyword>
<dbReference type="Proteomes" id="UP000324632">
    <property type="component" value="Chromosome 24"/>
</dbReference>
<feature type="compositionally biased region" description="Basic and acidic residues" evidence="4">
    <location>
        <begin position="149"/>
        <end position="170"/>
    </location>
</feature>
<evidence type="ECO:0000259" key="5">
    <source>
        <dbReference type="Pfam" id="PF07701"/>
    </source>
</evidence>
<accession>A0A5A9N320</accession>
<evidence type="ECO:0000313" key="7">
    <source>
        <dbReference type="Proteomes" id="UP000324632"/>
    </source>
</evidence>